<evidence type="ECO:0000313" key="2">
    <source>
        <dbReference type="EMBL" id="ELK19183.1"/>
    </source>
</evidence>
<feature type="compositionally biased region" description="Basic and acidic residues" evidence="1">
    <location>
        <begin position="46"/>
        <end position="59"/>
    </location>
</feature>
<protein>
    <submittedName>
        <fullName evidence="2">cAMP-specific 3',5'-cyclic phosphodiesterase 4C</fullName>
    </submittedName>
</protein>
<accession>L5L7Z6</accession>
<evidence type="ECO:0000313" key="3">
    <source>
        <dbReference type="Proteomes" id="UP000010552"/>
    </source>
</evidence>
<evidence type="ECO:0000256" key="1">
    <source>
        <dbReference type="SAM" id="MobiDB-lite"/>
    </source>
</evidence>
<name>L5L7Z6_PTEAL</name>
<reference evidence="3" key="1">
    <citation type="journal article" date="2013" name="Science">
        <title>Comparative analysis of bat genomes provides insight into the evolution of flight and immunity.</title>
        <authorList>
            <person name="Zhang G."/>
            <person name="Cowled C."/>
            <person name="Shi Z."/>
            <person name="Huang Z."/>
            <person name="Bishop-Lilly K.A."/>
            <person name="Fang X."/>
            <person name="Wynne J.W."/>
            <person name="Xiong Z."/>
            <person name="Baker M.L."/>
            <person name="Zhao W."/>
            <person name="Tachedjian M."/>
            <person name="Zhu Y."/>
            <person name="Zhou P."/>
            <person name="Jiang X."/>
            <person name="Ng J."/>
            <person name="Yang L."/>
            <person name="Wu L."/>
            <person name="Xiao J."/>
            <person name="Feng Y."/>
            <person name="Chen Y."/>
            <person name="Sun X."/>
            <person name="Zhang Y."/>
            <person name="Marsh G.A."/>
            <person name="Crameri G."/>
            <person name="Broder C.C."/>
            <person name="Frey K.G."/>
            <person name="Wang L.F."/>
            <person name="Wang J."/>
        </authorList>
    </citation>
    <scope>NUCLEOTIDE SEQUENCE [LARGE SCALE GENOMIC DNA]</scope>
</reference>
<dbReference type="STRING" id="9402.L5L7Z6"/>
<dbReference type="EMBL" id="KB030270">
    <property type="protein sequence ID" value="ELK19183.1"/>
    <property type="molecule type" value="Genomic_DNA"/>
</dbReference>
<feature type="region of interest" description="Disordered" evidence="1">
    <location>
        <begin position="89"/>
        <end position="126"/>
    </location>
</feature>
<dbReference type="AlphaFoldDB" id="L5L7Z6"/>
<dbReference type="InParanoid" id="L5L7Z6"/>
<dbReference type="Proteomes" id="UP000010552">
    <property type="component" value="Unassembled WGS sequence"/>
</dbReference>
<feature type="compositionally biased region" description="Pro residues" evidence="1">
    <location>
        <begin position="112"/>
        <end position="126"/>
    </location>
</feature>
<dbReference type="eggNOG" id="KOG3689">
    <property type="taxonomic scope" value="Eukaryota"/>
</dbReference>
<keyword evidence="3" id="KW-1185">Reference proteome</keyword>
<sequence>METSGVQERAEASSELNLALSLQGLARSPKHLWRQPRRPIYIQQRFHSDPDKSAGHSERYWGPQPGLKKSRRSWPTSFHRRLAFQQPWEVSGAAGPHGPEGLELFPGDPAGSLPPPPSSSCPPHPQ</sequence>
<gene>
    <name evidence="2" type="ORF">PAL_GLEAN10006681</name>
</gene>
<organism evidence="2 3">
    <name type="scientific">Pteropus alecto</name>
    <name type="common">Black flying fox</name>
    <dbReference type="NCBI Taxonomy" id="9402"/>
    <lineage>
        <taxon>Eukaryota</taxon>
        <taxon>Metazoa</taxon>
        <taxon>Chordata</taxon>
        <taxon>Craniata</taxon>
        <taxon>Vertebrata</taxon>
        <taxon>Euteleostomi</taxon>
        <taxon>Mammalia</taxon>
        <taxon>Eutheria</taxon>
        <taxon>Laurasiatheria</taxon>
        <taxon>Chiroptera</taxon>
        <taxon>Yinpterochiroptera</taxon>
        <taxon>Pteropodoidea</taxon>
        <taxon>Pteropodidae</taxon>
        <taxon>Pteropodinae</taxon>
        <taxon>Pteropus</taxon>
    </lineage>
</organism>
<proteinExistence type="predicted"/>
<feature type="region of interest" description="Disordered" evidence="1">
    <location>
        <begin position="43"/>
        <end position="75"/>
    </location>
</feature>